<evidence type="ECO:0008006" key="3">
    <source>
        <dbReference type="Google" id="ProtNLM"/>
    </source>
</evidence>
<reference evidence="2" key="1">
    <citation type="submission" date="2024-05" db="EMBL/GenBank/DDBJ databases">
        <title>Planctomycetes of the genus Singulisphaera possess chitinolytic capabilities.</title>
        <authorList>
            <person name="Ivanova A."/>
        </authorList>
    </citation>
    <scope>NUCLEOTIDE SEQUENCE</scope>
    <source>
        <strain evidence="2">Ch08T</strain>
    </source>
</reference>
<evidence type="ECO:0000313" key="2">
    <source>
        <dbReference type="EMBL" id="XBH06294.1"/>
    </source>
</evidence>
<accession>A0AAU7CMR7</accession>
<dbReference type="EMBL" id="CP155447">
    <property type="protein sequence ID" value="XBH06294.1"/>
    <property type="molecule type" value="Genomic_DNA"/>
</dbReference>
<gene>
    <name evidence="2" type="ORF">V5E97_09725</name>
</gene>
<feature type="compositionally biased region" description="Polar residues" evidence="1">
    <location>
        <begin position="327"/>
        <end position="342"/>
    </location>
</feature>
<proteinExistence type="predicted"/>
<feature type="region of interest" description="Disordered" evidence="1">
    <location>
        <begin position="95"/>
        <end position="128"/>
    </location>
</feature>
<name>A0AAU7CMR7_9BACT</name>
<organism evidence="2">
    <name type="scientific">Singulisphaera sp. Ch08</name>
    <dbReference type="NCBI Taxonomy" id="3120278"/>
    <lineage>
        <taxon>Bacteria</taxon>
        <taxon>Pseudomonadati</taxon>
        <taxon>Planctomycetota</taxon>
        <taxon>Planctomycetia</taxon>
        <taxon>Isosphaerales</taxon>
        <taxon>Isosphaeraceae</taxon>
        <taxon>Singulisphaera</taxon>
    </lineage>
</organism>
<feature type="region of interest" description="Disordered" evidence="1">
    <location>
        <begin position="322"/>
        <end position="342"/>
    </location>
</feature>
<feature type="compositionally biased region" description="Basic residues" evidence="1">
    <location>
        <begin position="95"/>
        <end position="105"/>
    </location>
</feature>
<dbReference type="RefSeq" id="WP_406699145.1">
    <property type="nucleotide sequence ID" value="NZ_CP155447.1"/>
</dbReference>
<evidence type="ECO:0000256" key="1">
    <source>
        <dbReference type="SAM" id="MobiDB-lite"/>
    </source>
</evidence>
<feature type="compositionally biased region" description="Low complexity" evidence="1">
    <location>
        <begin position="106"/>
        <end position="122"/>
    </location>
</feature>
<protein>
    <recommendedName>
        <fullName evidence="3">Core-binding (CB) domain-containing protein</fullName>
    </recommendedName>
</protein>
<dbReference type="AlphaFoldDB" id="A0AAU7CMR7"/>
<sequence>MPWKRRGNTIYYYRSVRVGSRVRSVYKGGGEIGELFAEISEFNRTTRRKLREADLHDVEHFQEEQRELGFDSFHRRVENLARAALEAAGYRRHKRSEWRKRRMPRSKATTTAPAVASSSASAGEQKGGQDFSLAVAASTAATEETRNRQTLTDFVTMPEDEFQQRLGLAKEGDLETLDWMYRAFLTDPVGKLAEIYGASAAKQTERILVYRIAGDDQVARTSLLAQVERMRMDLSGPEPSALERVLAGRVALSWLSLHALELQFEREKNTLGPALAETMERRIVRTTRQFNEACKTLAVVRRLAVPAIRMFVAERQVNVLGRPRSSLPGNTSVGSNRTTENG</sequence>